<comment type="caution">
    <text evidence="1">The sequence shown here is derived from an EMBL/GenBank/DDBJ whole genome shotgun (WGS) entry which is preliminary data.</text>
</comment>
<protein>
    <submittedName>
        <fullName evidence="1">Uncharacterized protein</fullName>
    </submittedName>
</protein>
<name>A0ABV9PWX6_9BACL</name>
<organism evidence="1 2">
    <name type="scientific">Effusibacillus consociatus</name>
    <dbReference type="NCBI Taxonomy" id="1117041"/>
    <lineage>
        <taxon>Bacteria</taxon>
        <taxon>Bacillati</taxon>
        <taxon>Bacillota</taxon>
        <taxon>Bacilli</taxon>
        <taxon>Bacillales</taxon>
        <taxon>Alicyclobacillaceae</taxon>
        <taxon>Effusibacillus</taxon>
    </lineage>
</organism>
<evidence type="ECO:0000313" key="1">
    <source>
        <dbReference type="EMBL" id="MFC4765999.1"/>
    </source>
</evidence>
<reference evidence="2" key="1">
    <citation type="journal article" date="2019" name="Int. J. Syst. Evol. Microbiol.">
        <title>The Global Catalogue of Microorganisms (GCM) 10K type strain sequencing project: providing services to taxonomists for standard genome sequencing and annotation.</title>
        <authorList>
            <consortium name="The Broad Institute Genomics Platform"/>
            <consortium name="The Broad Institute Genome Sequencing Center for Infectious Disease"/>
            <person name="Wu L."/>
            <person name="Ma J."/>
        </authorList>
    </citation>
    <scope>NUCLEOTIDE SEQUENCE [LARGE SCALE GENOMIC DNA]</scope>
    <source>
        <strain evidence="2">WYCCWR 12678</strain>
    </source>
</reference>
<accession>A0ABV9PWX6</accession>
<proteinExistence type="predicted"/>
<evidence type="ECO:0000313" key="2">
    <source>
        <dbReference type="Proteomes" id="UP001596002"/>
    </source>
</evidence>
<keyword evidence="2" id="KW-1185">Reference proteome</keyword>
<dbReference type="Proteomes" id="UP001596002">
    <property type="component" value="Unassembled WGS sequence"/>
</dbReference>
<sequence>MTNPEEFERLGKLFEEIEEKRFGKEGFKKIVNQISEYEKVLGIYELSQFTPIFK</sequence>
<gene>
    <name evidence="1" type="ORF">ACFO8Q_01090</name>
</gene>
<dbReference type="EMBL" id="JBHSHC010000008">
    <property type="protein sequence ID" value="MFC4765999.1"/>
    <property type="molecule type" value="Genomic_DNA"/>
</dbReference>